<dbReference type="PANTHER" id="PTHR46065:SF3">
    <property type="entry name" value="FI20425P1"/>
    <property type="match status" value="1"/>
</dbReference>
<dbReference type="Gene3D" id="3.30.40.10">
    <property type="entry name" value="Zinc/RING finger domain, C3HC4 (zinc finger)"/>
    <property type="match status" value="1"/>
</dbReference>
<dbReference type="Pfam" id="PF12906">
    <property type="entry name" value="RINGv"/>
    <property type="match status" value="1"/>
</dbReference>
<keyword evidence="2" id="KW-0808">Transferase</keyword>
<dbReference type="SMART" id="SM00744">
    <property type="entry name" value="RINGv"/>
    <property type="match status" value="1"/>
</dbReference>
<dbReference type="STRING" id="1611254.A0A2G5TM41"/>
<keyword evidence="3 10" id="KW-0812">Transmembrane</keyword>
<dbReference type="Proteomes" id="UP000230233">
    <property type="component" value="Chromosome V"/>
</dbReference>
<evidence type="ECO:0000256" key="2">
    <source>
        <dbReference type="ARBA" id="ARBA00022679"/>
    </source>
</evidence>
<dbReference type="SUPFAM" id="SSF57850">
    <property type="entry name" value="RING/U-box"/>
    <property type="match status" value="1"/>
</dbReference>
<organism evidence="12 13">
    <name type="scientific">Caenorhabditis nigoni</name>
    <dbReference type="NCBI Taxonomy" id="1611254"/>
    <lineage>
        <taxon>Eukaryota</taxon>
        <taxon>Metazoa</taxon>
        <taxon>Ecdysozoa</taxon>
        <taxon>Nematoda</taxon>
        <taxon>Chromadorea</taxon>
        <taxon>Rhabditida</taxon>
        <taxon>Rhabditina</taxon>
        <taxon>Rhabditomorpha</taxon>
        <taxon>Rhabditoidea</taxon>
        <taxon>Rhabditidae</taxon>
        <taxon>Peloderinae</taxon>
        <taxon>Caenorhabditis</taxon>
    </lineage>
</organism>
<keyword evidence="7" id="KW-0862">Zinc</keyword>
<keyword evidence="8 10" id="KW-1133">Transmembrane helix</keyword>
<evidence type="ECO:0000256" key="3">
    <source>
        <dbReference type="ARBA" id="ARBA00022692"/>
    </source>
</evidence>
<feature type="transmembrane region" description="Helical" evidence="10">
    <location>
        <begin position="167"/>
        <end position="185"/>
    </location>
</feature>
<evidence type="ECO:0000256" key="8">
    <source>
        <dbReference type="ARBA" id="ARBA00022989"/>
    </source>
</evidence>
<dbReference type="EMBL" id="PDUG01000005">
    <property type="protein sequence ID" value="PIC28318.1"/>
    <property type="molecule type" value="Genomic_DNA"/>
</dbReference>
<feature type="transmembrane region" description="Helical" evidence="10">
    <location>
        <begin position="126"/>
        <end position="146"/>
    </location>
</feature>
<keyword evidence="13" id="KW-1185">Reference proteome</keyword>
<sequence>MSETNSTNNTAISSSSYLSLKSTQAPSPAPQPQGFRPAWLFESSSETHSGSPRRICRICQMHEGEMVRPCDCAGTMGDVHEECLTKWVNMSHKKSCEICKSEYSQSGAQFKPLKEWTRPKFNFKNVFHLLLIVILSLLIAYVMCIMKERYFYKRVIERDMFSRPDDSGRIFLLAILGLAILNNVYTLTKSVIFYLKQQRQIRFVNKH</sequence>
<dbReference type="InterPro" id="IPR013083">
    <property type="entry name" value="Znf_RING/FYVE/PHD"/>
</dbReference>
<evidence type="ECO:0000256" key="1">
    <source>
        <dbReference type="ARBA" id="ARBA00004141"/>
    </source>
</evidence>
<evidence type="ECO:0000256" key="5">
    <source>
        <dbReference type="ARBA" id="ARBA00022771"/>
    </source>
</evidence>
<keyword evidence="9 10" id="KW-0472">Membrane</keyword>
<gene>
    <name evidence="12" type="primary">Cni-marc-1</name>
    <name evidence="12" type="synonym">Cnig_chr_V.g20280</name>
    <name evidence="12" type="ORF">B9Z55_020280</name>
</gene>
<dbReference type="PANTHER" id="PTHR46065">
    <property type="entry name" value="E3 UBIQUITIN-PROTEIN LIGASE MARCH 2/3 FAMILY MEMBER"/>
    <property type="match status" value="1"/>
</dbReference>
<dbReference type="InterPro" id="IPR011016">
    <property type="entry name" value="Znf_RING-CH"/>
</dbReference>
<evidence type="ECO:0000259" key="11">
    <source>
        <dbReference type="PROSITE" id="PS51292"/>
    </source>
</evidence>
<dbReference type="OrthoDB" id="273089at2759"/>
<dbReference type="GO" id="GO:0008270">
    <property type="term" value="F:zinc ion binding"/>
    <property type="evidence" value="ECO:0007669"/>
    <property type="project" value="UniProtKB-KW"/>
</dbReference>
<evidence type="ECO:0000256" key="7">
    <source>
        <dbReference type="ARBA" id="ARBA00022833"/>
    </source>
</evidence>
<evidence type="ECO:0000256" key="4">
    <source>
        <dbReference type="ARBA" id="ARBA00022723"/>
    </source>
</evidence>
<keyword evidence="4" id="KW-0479">Metal-binding</keyword>
<evidence type="ECO:0000256" key="6">
    <source>
        <dbReference type="ARBA" id="ARBA00022786"/>
    </source>
</evidence>
<comment type="caution">
    <text evidence="12">The sequence shown here is derived from an EMBL/GenBank/DDBJ whole genome shotgun (WGS) entry which is preliminary data.</text>
</comment>
<feature type="domain" description="RING-CH-type" evidence="11">
    <location>
        <begin position="48"/>
        <end position="106"/>
    </location>
</feature>
<keyword evidence="5" id="KW-0863">Zinc-finger</keyword>
<accession>A0A2G5TM41</accession>
<dbReference type="GO" id="GO:0016567">
    <property type="term" value="P:protein ubiquitination"/>
    <property type="evidence" value="ECO:0007669"/>
    <property type="project" value="TreeGrafter"/>
</dbReference>
<dbReference type="PROSITE" id="PS51292">
    <property type="entry name" value="ZF_RING_CH"/>
    <property type="match status" value="1"/>
</dbReference>
<evidence type="ECO:0000313" key="12">
    <source>
        <dbReference type="EMBL" id="PIC28318.1"/>
    </source>
</evidence>
<protein>
    <recommendedName>
        <fullName evidence="11">RING-CH-type domain-containing protein</fullName>
    </recommendedName>
</protein>
<dbReference type="GO" id="GO:0004842">
    <property type="term" value="F:ubiquitin-protein transferase activity"/>
    <property type="evidence" value="ECO:0007669"/>
    <property type="project" value="TreeGrafter"/>
</dbReference>
<evidence type="ECO:0000256" key="10">
    <source>
        <dbReference type="SAM" id="Phobius"/>
    </source>
</evidence>
<name>A0A2G5TM41_9PELO</name>
<proteinExistence type="predicted"/>
<evidence type="ECO:0000256" key="9">
    <source>
        <dbReference type="ARBA" id="ARBA00023136"/>
    </source>
</evidence>
<dbReference type="GO" id="GO:0016020">
    <property type="term" value="C:membrane"/>
    <property type="evidence" value="ECO:0007669"/>
    <property type="project" value="UniProtKB-SubCell"/>
</dbReference>
<keyword evidence="6" id="KW-0833">Ubl conjugation pathway</keyword>
<evidence type="ECO:0000313" key="13">
    <source>
        <dbReference type="Proteomes" id="UP000230233"/>
    </source>
</evidence>
<comment type="subcellular location">
    <subcellularLocation>
        <location evidence="1">Membrane</location>
        <topology evidence="1">Multi-pass membrane protein</topology>
    </subcellularLocation>
</comment>
<reference evidence="13" key="1">
    <citation type="submission" date="2017-10" db="EMBL/GenBank/DDBJ databases">
        <title>Rapid genome shrinkage in a self-fertile nematode reveals novel sperm competition proteins.</title>
        <authorList>
            <person name="Yin D."/>
            <person name="Schwarz E.M."/>
            <person name="Thomas C.G."/>
            <person name="Felde R.L."/>
            <person name="Korf I.F."/>
            <person name="Cutter A.D."/>
            <person name="Schartner C.M."/>
            <person name="Ralston E.J."/>
            <person name="Meyer B.J."/>
            <person name="Haag E.S."/>
        </authorList>
    </citation>
    <scope>NUCLEOTIDE SEQUENCE [LARGE SCALE GENOMIC DNA]</scope>
    <source>
        <strain evidence="13">JU1422</strain>
    </source>
</reference>
<dbReference type="AlphaFoldDB" id="A0A2G5TM41"/>